<evidence type="ECO:0000313" key="2">
    <source>
        <dbReference type="Proteomes" id="UP000298652"/>
    </source>
</evidence>
<sequence>MCSPQTTYTLHHIYPPLIGRRLTPDQGTRPLPPSLSSLASIHLPGFVYELLIDASPVARDWFPESYSILSRLVFHSFP</sequence>
<dbReference type="Proteomes" id="UP000298652">
    <property type="component" value="Chromosome 1"/>
</dbReference>
<proteinExistence type="predicted"/>
<reference evidence="1" key="1">
    <citation type="submission" date="2019-03" db="EMBL/GenBank/DDBJ databases">
        <title>WGS assembly of Setaria viridis.</title>
        <authorList>
            <person name="Huang P."/>
            <person name="Jenkins J."/>
            <person name="Grimwood J."/>
            <person name="Barry K."/>
            <person name="Healey A."/>
            <person name="Mamidi S."/>
            <person name="Sreedasyam A."/>
            <person name="Shu S."/>
            <person name="Feldman M."/>
            <person name="Wu J."/>
            <person name="Yu Y."/>
            <person name="Chen C."/>
            <person name="Johnson J."/>
            <person name="Rokhsar D."/>
            <person name="Baxter I."/>
            <person name="Schmutz J."/>
            <person name="Brutnell T."/>
            <person name="Kellogg E."/>
        </authorList>
    </citation>
    <scope>NUCLEOTIDE SEQUENCE [LARGE SCALE GENOMIC DNA]</scope>
</reference>
<gene>
    <name evidence="1" type="ORF">SEVIR_1G177720v2</name>
</gene>
<organism evidence="1 2">
    <name type="scientific">Setaria viridis</name>
    <name type="common">Green bristlegrass</name>
    <name type="synonym">Setaria italica subsp. viridis</name>
    <dbReference type="NCBI Taxonomy" id="4556"/>
    <lineage>
        <taxon>Eukaryota</taxon>
        <taxon>Viridiplantae</taxon>
        <taxon>Streptophyta</taxon>
        <taxon>Embryophyta</taxon>
        <taxon>Tracheophyta</taxon>
        <taxon>Spermatophyta</taxon>
        <taxon>Magnoliopsida</taxon>
        <taxon>Liliopsida</taxon>
        <taxon>Poales</taxon>
        <taxon>Poaceae</taxon>
        <taxon>PACMAD clade</taxon>
        <taxon>Panicoideae</taxon>
        <taxon>Panicodae</taxon>
        <taxon>Paniceae</taxon>
        <taxon>Cenchrinae</taxon>
        <taxon>Setaria</taxon>
    </lineage>
</organism>
<accession>A0A4U6WEC4</accession>
<dbReference type="EMBL" id="CM016552">
    <property type="protein sequence ID" value="TKW39419.1"/>
    <property type="molecule type" value="Genomic_DNA"/>
</dbReference>
<protein>
    <submittedName>
        <fullName evidence="1">Uncharacterized protein</fullName>
    </submittedName>
</protein>
<dbReference type="Gramene" id="TKW39419">
    <property type="protein sequence ID" value="TKW39419"/>
    <property type="gene ID" value="SEVIR_1G177720v2"/>
</dbReference>
<dbReference type="AlphaFoldDB" id="A0A4U6WEC4"/>
<evidence type="ECO:0000313" key="1">
    <source>
        <dbReference type="EMBL" id="TKW39419.1"/>
    </source>
</evidence>
<name>A0A4U6WEC4_SETVI</name>
<keyword evidence="2" id="KW-1185">Reference proteome</keyword>